<organism evidence="1 2">
    <name type="scientific">Ampelomyces quisqualis</name>
    <name type="common">Powdery mildew agent</name>
    <dbReference type="NCBI Taxonomy" id="50730"/>
    <lineage>
        <taxon>Eukaryota</taxon>
        <taxon>Fungi</taxon>
        <taxon>Dikarya</taxon>
        <taxon>Ascomycota</taxon>
        <taxon>Pezizomycotina</taxon>
        <taxon>Dothideomycetes</taxon>
        <taxon>Pleosporomycetidae</taxon>
        <taxon>Pleosporales</taxon>
        <taxon>Pleosporineae</taxon>
        <taxon>Phaeosphaeriaceae</taxon>
        <taxon>Ampelomyces</taxon>
    </lineage>
</organism>
<dbReference type="AlphaFoldDB" id="A0A6A5R2A8"/>
<dbReference type="EMBL" id="ML979132">
    <property type="protein sequence ID" value="KAF1921280.1"/>
    <property type="molecule type" value="Genomic_DNA"/>
</dbReference>
<evidence type="ECO:0000313" key="1">
    <source>
        <dbReference type="EMBL" id="KAF1921280.1"/>
    </source>
</evidence>
<evidence type="ECO:0000313" key="2">
    <source>
        <dbReference type="Proteomes" id="UP000800096"/>
    </source>
</evidence>
<gene>
    <name evidence="1" type="ORF">BDU57DRAFT_44945</name>
</gene>
<keyword evidence="2" id="KW-1185">Reference proteome</keyword>
<accession>A0A6A5R2A8</accession>
<proteinExistence type="predicted"/>
<reference evidence="1" key="1">
    <citation type="journal article" date="2020" name="Stud. Mycol.">
        <title>101 Dothideomycetes genomes: a test case for predicting lifestyles and emergence of pathogens.</title>
        <authorList>
            <person name="Haridas S."/>
            <person name="Albert R."/>
            <person name="Binder M."/>
            <person name="Bloem J."/>
            <person name="Labutti K."/>
            <person name="Salamov A."/>
            <person name="Andreopoulos B."/>
            <person name="Baker S."/>
            <person name="Barry K."/>
            <person name="Bills G."/>
            <person name="Bluhm B."/>
            <person name="Cannon C."/>
            <person name="Castanera R."/>
            <person name="Culley D."/>
            <person name="Daum C."/>
            <person name="Ezra D."/>
            <person name="Gonzalez J."/>
            <person name="Henrissat B."/>
            <person name="Kuo A."/>
            <person name="Liang C."/>
            <person name="Lipzen A."/>
            <person name="Lutzoni F."/>
            <person name="Magnuson J."/>
            <person name="Mondo S."/>
            <person name="Nolan M."/>
            <person name="Ohm R."/>
            <person name="Pangilinan J."/>
            <person name="Park H.-J."/>
            <person name="Ramirez L."/>
            <person name="Alfaro M."/>
            <person name="Sun H."/>
            <person name="Tritt A."/>
            <person name="Yoshinaga Y."/>
            <person name="Zwiers L.-H."/>
            <person name="Turgeon B."/>
            <person name="Goodwin S."/>
            <person name="Spatafora J."/>
            <person name="Crous P."/>
            <person name="Grigoriev I."/>
        </authorList>
    </citation>
    <scope>NUCLEOTIDE SEQUENCE</scope>
    <source>
        <strain evidence="1">HMLAC05119</strain>
    </source>
</reference>
<name>A0A6A5R2A8_AMPQU</name>
<protein>
    <submittedName>
        <fullName evidence="1">Uncharacterized protein</fullName>
    </submittedName>
</protein>
<dbReference type="Proteomes" id="UP000800096">
    <property type="component" value="Unassembled WGS sequence"/>
</dbReference>
<sequence length="86" mass="9330">MSRSSAQALCPCQALARRGSSSRTISPACPSLDAEPSVRDKLDFLVSLVVAWHWFQSPHLGSAGPVTLGIMQPRLRTRLSNSPTRL</sequence>